<sequence length="1051" mass="119442">MPNGLLIPIQTEPHITLVELKTDLWEEASHYPLFGALQDRGAYVFQCINQSGRKQDLTDESYALSDVRPFVNLLRVVPRKETCSDKVLDAEIGLLIGRELHQFHSLKNSEVNDFRWQGKQLANELAVHRENLSWKERVLSQHPIRLLPPSFNLLRSVVQQDSFVVLVQFQGGKMAFTMSVKLGSTPTDLICLVLSKKPVANSSTHPVPLKPEDLVLKFYGLEEYLLEEVPLIHYVHIQESLLAHETPILVARHIDSINVAPPGIYCRVPDMEELPSRLSSSSSGTLRRKRPPPILSWDVSAFFTIKIHSLTKLTATSGGQSLMVGATGGVYHAGESLCEQEKALSTSSSPDEVKWEEEICFCIKVSDLPRMATLCLAVYELQKLKSRSNISDSSLYSSDSLPRTQVLPIGWVNTPIFDFRGMLKKGVASLPLWPYSLDVPRDGLLCPSGTNFLNPNVENLPVLTMSFAKYDPDRGIQYPPLDKIFMEGKQEMDSPSRTNGAPLNRDCILDVKDENDVLERVRAIIQSSPAIDGDLHTQDKDDLWISRQLLKEKLPDALPKLLRSVEWTNRWEVCEMLTLLQEWPLIPAESALELFSGYFLEPRIREYAVDCLKSLSDEELFLYLLHLICSLRQELYLHNSLADFLLDRALKNKRIGHFFFWLLRSEMGNPHLKIVFGLYLEVYCRGSADHMNDLSGLANAVTECQRVNLQFCSCKEPREKLRFLLQDILSQGSCLSRLSSFLNPLEPSARCEKLLVQKCKVMNSKNRPLWLVWSTSDMGAPPIQLIFKNGDDLRQDMLTIHALRLMDRLWKHAGLDLRLSPYSCLGMDFRLGFIEVVPQSETLANIQKEKAPVRSAFSKAALLSWLRDHNPREEDLETAIQEFTLSCAGYSVATYVLGIADRHSDNIMLRSNGQLFHIDFGHILGHFKEKFGIRRERVPFVLTKDFVYVVGRGSGRTSQEFQAFQTLCEKAYMVLRCHGNLLLSLFSLMLPLGLPELTSPKDLEYLKDTLVLHLSHQDALQHFRTKFSEALNNSWKVLVNWYTHNLAKSTT</sequence>
<feature type="domain" description="C2 PI3K-type" evidence="10">
    <location>
        <begin position="299"/>
        <end position="471"/>
    </location>
</feature>
<dbReference type="EMBL" id="LR903604">
    <property type="protein sequence ID" value="CAD7252076.1"/>
    <property type="molecule type" value="Genomic_DNA"/>
</dbReference>
<dbReference type="SMART" id="SM00146">
    <property type="entry name" value="PI3Kc"/>
    <property type="match status" value="1"/>
</dbReference>
<dbReference type="InterPro" id="IPR042236">
    <property type="entry name" value="PI3K_accessory_sf"/>
</dbReference>
<dbReference type="PROSITE" id="PS50290">
    <property type="entry name" value="PI3_4_KINASE_3"/>
    <property type="match status" value="1"/>
</dbReference>
<dbReference type="PROSITE" id="PS51547">
    <property type="entry name" value="C2_PI3K"/>
    <property type="match status" value="1"/>
</dbReference>
<organism evidence="11">
    <name type="scientific">Darwinula stevensoni</name>
    <dbReference type="NCBI Taxonomy" id="69355"/>
    <lineage>
        <taxon>Eukaryota</taxon>
        <taxon>Metazoa</taxon>
        <taxon>Ecdysozoa</taxon>
        <taxon>Arthropoda</taxon>
        <taxon>Crustacea</taxon>
        <taxon>Oligostraca</taxon>
        <taxon>Ostracoda</taxon>
        <taxon>Podocopa</taxon>
        <taxon>Podocopida</taxon>
        <taxon>Darwinulocopina</taxon>
        <taxon>Darwinuloidea</taxon>
        <taxon>Darwinulidae</taxon>
        <taxon>Darwinula</taxon>
    </lineage>
</organism>
<dbReference type="InterPro" id="IPR000341">
    <property type="entry name" value="PI3K_Ras-bd_dom"/>
</dbReference>
<dbReference type="Pfam" id="PF00792">
    <property type="entry name" value="PI3K_C2"/>
    <property type="match status" value="1"/>
</dbReference>
<dbReference type="Gene3D" id="1.10.1070.11">
    <property type="entry name" value="Phosphatidylinositol 3-/4-kinase, catalytic domain"/>
    <property type="match status" value="1"/>
</dbReference>
<evidence type="ECO:0000256" key="3">
    <source>
        <dbReference type="ARBA" id="ARBA00022777"/>
    </source>
</evidence>
<dbReference type="Gene3D" id="3.30.1010.10">
    <property type="entry name" value="Phosphatidylinositol 3-kinase Catalytic Subunit, Chain A, domain 4"/>
    <property type="match status" value="1"/>
</dbReference>
<dbReference type="AlphaFoldDB" id="A0A7R9ADY3"/>
<name>A0A7R9ADY3_9CRUS</name>
<dbReference type="Pfam" id="PF00794">
    <property type="entry name" value="PI3K_rbd"/>
    <property type="match status" value="1"/>
</dbReference>
<dbReference type="GO" id="GO:0005886">
    <property type="term" value="C:plasma membrane"/>
    <property type="evidence" value="ECO:0007669"/>
    <property type="project" value="TreeGrafter"/>
</dbReference>
<evidence type="ECO:0000259" key="8">
    <source>
        <dbReference type="PROSITE" id="PS51545"/>
    </source>
</evidence>
<comment type="similarity">
    <text evidence="5">Belongs to the PI3/PI4-kinase family.</text>
</comment>
<dbReference type="Gene3D" id="3.10.20.770">
    <property type="match status" value="1"/>
</dbReference>
<dbReference type="SUPFAM" id="SSF54236">
    <property type="entry name" value="Ubiquitin-like"/>
    <property type="match status" value="1"/>
</dbReference>
<dbReference type="GO" id="GO:0048015">
    <property type="term" value="P:phosphatidylinositol-mediated signaling"/>
    <property type="evidence" value="ECO:0007669"/>
    <property type="project" value="TreeGrafter"/>
</dbReference>
<dbReference type="InterPro" id="IPR029071">
    <property type="entry name" value="Ubiquitin-like_domsf"/>
</dbReference>
<dbReference type="GO" id="GO:0043491">
    <property type="term" value="P:phosphatidylinositol 3-kinase/protein kinase B signal transduction"/>
    <property type="evidence" value="ECO:0007669"/>
    <property type="project" value="TreeGrafter"/>
</dbReference>
<dbReference type="PROSITE" id="PS51544">
    <property type="entry name" value="PI3K_ABD"/>
    <property type="match status" value="1"/>
</dbReference>
<feature type="non-terminal residue" evidence="11">
    <location>
        <position position="1051"/>
    </location>
</feature>
<proteinExistence type="inferred from homology"/>
<dbReference type="InterPro" id="IPR018936">
    <property type="entry name" value="PI3/4_kinase_CS"/>
</dbReference>
<evidence type="ECO:0000256" key="4">
    <source>
        <dbReference type="ARBA" id="ARBA00022840"/>
    </source>
</evidence>
<evidence type="ECO:0008006" key="13">
    <source>
        <dbReference type="Google" id="ProtNLM"/>
    </source>
</evidence>
<evidence type="ECO:0000256" key="5">
    <source>
        <dbReference type="PROSITE-ProRule" id="PRU00880"/>
    </source>
</evidence>
<dbReference type="InterPro" id="IPR011009">
    <property type="entry name" value="Kinase-like_dom_sf"/>
</dbReference>
<evidence type="ECO:0000259" key="9">
    <source>
        <dbReference type="PROSITE" id="PS51546"/>
    </source>
</evidence>
<dbReference type="InterPro" id="IPR015433">
    <property type="entry name" value="PI3/4_kinase"/>
</dbReference>
<keyword evidence="3" id="KW-0418">Kinase</keyword>
<dbReference type="InterPro" id="IPR016024">
    <property type="entry name" value="ARM-type_fold"/>
</dbReference>
<dbReference type="PANTHER" id="PTHR10048">
    <property type="entry name" value="PHOSPHATIDYLINOSITOL KINASE"/>
    <property type="match status" value="1"/>
</dbReference>
<keyword evidence="4" id="KW-0067">ATP-binding</keyword>
<dbReference type="PROSITE" id="PS51545">
    <property type="entry name" value="PIK_HELICAL"/>
    <property type="match status" value="1"/>
</dbReference>
<dbReference type="SUPFAM" id="SSF48371">
    <property type="entry name" value="ARM repeat"/>
    <property type="match status" value="1"/>
</dbReference>
<dbReference type="SMART" id="SM00143">
    <property type="entry name" value="PI3K_p85B"/>
    <property type="match status" value="1"/>
</dbReference>
<dbReference type="Pfam" id="PF00454">
    <property type="entry name" value="PI3_PI4_kinase"/>
    <property type="match status" value="1"/>
</dbReference>
<keyword evidence="2" id="KW-0547">Nucleotide-binding</keyword>
<feature type="domain" description="PI3K/PI4K catalytic" evidence="6">
    <location>
        <begin position="755"/>
        <end position="1035"/>
    </location>
</feature>
<evidence type="ECO:0000259" key="7">
    <source>
        <dbReference type="PROSITE" id="PS51544"/>
    </source>
</evidence>
<dbReference type="GO" id="GO:0005524">
    <property type="term" value="F:ATP binding"/>
    <property type="evidence" value="ECO:0007669"/>
    <property type="project" value="UniProtKB-KW"/>
</dbReference>
<dbReference type="PANTHER" id="PTHR10048:SF118">
    <property type="entry name" value="PI-3 KINASE"/>
    <property type="match status" value="1"/>
</dbReference>
<dbReference type="Pfam" id="PF00613">
    <property type="entry name" value="PI3Ka"/>
    <property type="match status" value="1"/>
</dbReference>
<dbReference type="InterPro" id="IPR036940">
    <property type="entry name" value="PI3/4_kinase_cat_sf"/>
</dbReference>
<evidence type="ECO:0000259" key="6">
    <source>
        <dbReference type="PROSITE" id="PS50290"/>
    </source>
</evidence>
<dbReference type="InterPro" id="IPR002420">
    <property type="entry name" value="PI3K-type_C2_dom"/>
</dbReference>
<dbReference type="GO" id="GO:0005737">
    <property type="term" value="C:cytoplasm"/>
    <property type="evidence" value="ECO:0007669"/>
    <property type="project" value="TreeGrafter"/>
</dbReference>
<dbReference type="Gene3D" id="2.60.40.150">
    <property type="entry name" value="C2 domain"/>
    <property type="match status" value="1"/>
</dbReference>
<reference evidence="11" key="1">
    <citation type="submission" date="2020-11" db="EMBL/GenBank/DDBJ databases">
        <authorList>
            <person name="Tran Van P."/>
        </authorList>
    </citation>
    <scope>NUCLEOTIDE SEQUENCE</scope>
</reference>
<keyword evidence="12" id="KW-1185">Reference proteome</keyword>
<dbReference type="SUPFAM" id="SSF56112">
    <property type="entry name" value="Protein kinase-like (PK-like)"/>
    <property type="match status" value="1"/>
</dbReference>
<dbReference type="InterPro" id="IPR003113">
    <property type="entry name" value="PI3K_ABD"/>
</dbReference>
<dbReference type="PROSITE" id="PS51546">
    <property type="entry name" value="PI3K_RBD"/>
    <property type="match status" value="1"/>
</dbReference>
<protein>
    <recommendedName>
        <fullName evidence="13">Phosphatidylinositol 3-kinase</fullName>
    </recommendedName>
</protein>
<dbReference type="GO" id="GO:0016303">
    <property type="term" value="F:1-phosphatidylinositol-3-kinase activity"/>
    <property type="evidence" value="ECO:0007669"/>
    <property type="project" value="TreeGrafter"/>
</dbReference>
<accession>A0A7R9ADY3</accession>
<dbReference type="EMBL" id="CAJPEV010004087">
    <property type="protein sequence ID" value="CAG0901150.1"/>
    <property type="molecule type" value="Genomic_DNA"/>
</dbReference>
<dbReference type="SMART" id="SM00144">
    <property type="entry name" value="PI3K_rbd"/>
    <property type="match status" value="1"/>
</dbReference>
<dbReference type="Gene3D" id="1.25.40.70">
    <property type="entry name" value="Phosphatidylinositol 3-kinase, accessory domain (PIK)"/>
    <property type="match status" value="1"/>
</dbReference>
<evidence type="ECO:0000256" key="2">
    <source>
        <dbReference type="ARBA" id="ARBA00022741"/>
    </source>
</evidence>
<dbReference type="InterPro" id="IPR001263">
    <property type="entry name" value="PI3K_accessory_dom"/>
</dbReference>
<evidence type="ECO:0000256" key="1">
    <source>
        <dbReference type="ARBA" id="ARBA00022679"/>
    </source>
</evidence>
<dbReference type="Pfam" id="PF02192">
    <property type="entry name" value="PI3K_p85B"/>
    <property type="match status" value="1"/>
</dbReference>
<evidence type="ECO:0000259" key="10">
    <source>
        <dbReference type="PROSITE" id="PS51547"/>
    </source>
</evidence>
<feature type="domain" description="PI3K-RBD" evidence="9">
    <location>
        <begin position="160"/>
        <end position="253"/>
    </location>
</feature>
<dbReference type="PROSITE" id="PS00916">
    <property type="entry name" value="PI3_4_KINASE_2"/>
    <property type="match status" value="1"/>
</dbReference>
<dbReference type="InterPro" id="IPR035892">
    <property type="entry name" value="C2_domain_sf"/>
</dbReference>
<dbReference type="InterPro" id="IPR000403">
    <property type="entry name" value="PI3/4_kinase_cat_dom"/>
</dbReference>
<dbReference type="GO" id="GO:0005942">
    <property type="term" value="C:phosphatidylinositol 3-kinase complex"/>
    <property type="evidence" value="ECO:0007669"/>
    <property type="project" value="TreeGrafter"/>
</dbReference>
<dbReference type="FunFam" id="1.10.1070.11:FF:000001">
    <property type="entry name" value="Phosphatidylinositol 4,5-bisphosphate 3-kinase catalytic subunit"/>
    <property type="match status" value="1"/>
</dbReference>
<keyword evidence="1" id="KW-0808">Transferase</keyword>
<dbReference type="SMART" id="SM00142">
    <property type="entry name" value="PI3K_C2"/>
    <property type="match status" value="1"/>
</dbReference>
<dbReference type="GO" id="GO:0016477">
    <property type="term" value="P:cell migration"/>
    <property type="evidence" value="ECO:0007669"/>
    <property type="project" value="TreeGrafter"/>
</dbReference>
<feature type="domain" description="PI3K-ABD" evidence="7">
    <location>
        <begin position="1"/>
        <end position="80"/>
    </location>
</feature>
<dbReference type="GO" id="GO:0035005">
    <property type="term" value="F:1-phosphatidylinositol-4-phosphate 3-kinase activity"/>
    <property type="evidence" value="ECO:0007669"/>
    <property type="project" value="TreeGrafter"/>
</dbReference>
<evidence type="ECO:0000313" key="11">
    <source>
        <dbReference type="EMBL" id="CAD7252076.1"/>
    </source>
</evidence>
<dbReference type="SUPFAM" id="SSF49562">
    <property type="entry name" value="C2 domain (Calcium/lipid-binding domain, CaLB)"/>
    <property type="match status" value="1"/>
</dbReference>
<dbReference type="OrthoDB" id="67688at2759"/>
<dbReference type="SMART" id="SM00145">
    <property type="entry name" value="PI3Ka"/>
    <property type="match status" value="1"/>
</dbReference>
<gene>
    <name evidence="11" type="ORF">DSTB1V02_LOCUS11837</name>
</gene>
<feature type="domain" description="PIK helical" evidence="8">
    <location>
        <begin position="507"/>
        <end position="686"/>
    </location>
</feature>
<dbReference type="Proteomes" id="UP000677054">
    <property type="component" value="Unassembled WGS sequence"/>
</dbReference>
<evidence type="ECO:0000313" key="12">
    <source>
        <dbReference type="Proteomes" id="UP000677054"/>
    </source>
</evidence>